<evidence type="ECO:0000256" key="10">
    <source>
        <dbReference type="SAM" id="MobiDB-lite"/>
    </source>
</evidence>
<dbReference type="Gene3D" id="1.10.150.130">
    <property type="match status" value="1"/>
</dbReference>
<dbReference type="InterPro" id="IPR023009">
    <property type="entry name" value="Tyrosine_recombinase_XerC/XerD"/>
</dbReference>
<dbReference type="InterPro" id="IPR011010">
    <property type="entry name" value="DNA_brk_join_enz"/>
</dbReference>
<evidence type="ECO:0000259" key="12">
    <source>
        <dbReference type="PROSITE" id="PS51900"/>
    </source>
</evidence>
<dbReference type="InterPro" id="IPR002104">
    <property type="entry name" value="Integrase_catalytic"/>
</dbReference>
<evidence type="ECO:0000256" key="4">
    <source>
        <dbReference type="ARBA" id="ARBA00022829"/>
    </source>
</evidence>
<dbReference type="GO" id="GO:0009037">
    <property type="term" value="F:tyrosine-based site-specific recombinase activity"/>
    <property type="evidence" value="ECO:0007669"/>
    <property type="project" value="UniProtKB-UniRule"/>
</dbReference>
<feature type="active site" evidence="9">
    <location>
        <position position="347"/>
    </location>
</feature>
<evidence type="ECO:0000256" key="3">
    <source>
        <dbReference type="ARBA" id="ARBA00022618"/>
    </source>
</evidence>
<dbReference type="EMBL" id="SPNK01000004">
    <property type="protein sequence ID" value="TFI02069.1"/>
    <property type="molecule type" value="Genomic_DNA"/>
</dbReference>
<keyword evidence="14" id="KW-1185">Reference proteome</keyword>
<dbReference type="GO" id="GO:0003677">
    <property type="term" value="F:DNA binding"/>
    <property type="evidence" value="ECO:0007669"/>
    <property type="project" value="UniProtKB-UniRule"/>
</dbReference>
<dbReference type="PROSITE" id="PS51900">
    <property type="entry name" value="CB"/>
    <property type="match status" value="1"/>
</dbReference>
<dbReference type="InterPro" id="IPR044068">
    <property type="entry name" value="CB"/>
</dbReference>
<dbReference type="SUPFAM" id="SSF56349">
    <property type="entry name" value="DNA breaking-rejoining enzymes"/>
    <property type="match status" value="1"/>
</dbReference>
<evidence type="ECO:0000313" key="13">
    <source>
        <dbReference type="EMBL" id="TFI02069.1"/>
    </source>
</evidence>
<feature type="domain" description="Tyr recombinase" evidence="11">
    <location>
        <begin position="204"/>
        <end position="392"/>
    </location>
</feature>
<accession>A0AAX2SEJ4</accession>
<gene>
    <name evidence="9" type="primary">xerC</name>
    <name evidence="13" type="ORF">E4P33_05895</name>
</gene>
<dbReference type="GO" id="GO:0007059">
    <property type="term" value="P:chromosome segregation"/>
    <property type="evidence" value="ECO:0007669"/>
    <property type="project" value="UniProtKB-UniRule"/>
</dbReference>
<dbReference type="Pfam" id="PF00589">
    <property type="entry name" value="Phage_integrase"/>
    <property type="match status" value="1"/>
</dbReference>
<dbReference type="PROSITE" id="PS51898">
    <property type="entry name" value="TYR_RECOMBINASE"/>
    <property type="match status" value="1"/>
</dbReference>
<feature type="domain" description="Core-binding (CB)" evidence="12">
    <location>
        <begin position="90"/>
        <end position="183"/>
    </location>
</feature>
<dbReference type="PANTHER" id="PTHR30349">
    <property type="entry name" value="PHAGE INTEGRASE-RELATED"/>
    <property type="match status" value="1"/>
</dbReference>
<dbReference type="InterPro" id="IPR010998">
    <property type="entry name" value="Integrase_recombinase_N"/>
</dbReference>
<keyword evidence="2 9" id="KW-0963">Cytoplasm</keyword>
<dbReference type="HAMAP" id="MF_01808">
    <property type="entry name" value="Recomb_XerC_XerD"/>
    <property type="match status" value="1"/>
</dbReference>
<dbReference type="CDD" id="cd00798">
    <property type="entry name" value="INT_XerDC_C"/>
    <property type="match status" value="1"/>
</dbReference>
<feature type="active site" evidence="9">
    <location>
        <position position="272"/>
    </location>
</feature>
<feature type="active site" description="O-(3'-phospho-DNA)-tyrosine intermediate" evidence="9">
    <location>
        <position position="379"/>
    </location>
</feature>
<feature type="active site" evidence="9">
    <location>
        <position position="244"/>
    </location>
</feature>
<keyword evidence="4 9" id="KW-0159">Chromosome partition</keyword>
<comment type="caution">
    <text evidence="13">The sequence shown here is derived from an EMBL/GenBank/DDBJ whole genome shotgun (WGS) entry which is preliminary data.</text>
</comment>
<comment type="subcellular location">
    <subcellularLocation>
        <location evidence="1 9">Cytoplasm</location>
    </subcellularLocation>
</comment>
<feature type="active site" evidence="9">
    <location>
        <position position="344"/>
    </location>
</feature>
<evidence type="ECO:0000259" key="11">
    <source>
        <dbReference type="PROSITE" id="PS51898"/>
    </source>
</evidence>
<dbReference type="PANTHER" id="PTHR30349:SF81">
    <property type="entry name" value="TYROSINE RECOMBINASE XERC"/>
    <property type="match status" value="1"/>
</dbReference>
<dbReference type="SUPFAM" id="SSF47823">
    <property type="entry name" value="lambda integrase-like, N-terminal domain"/>
    <property type="match status" value="1"/>
</dbReference>
<feature type="region of interest" description="Disordered" evidence="10">
    <location>
        <begin position="1"/>
        <end position="68"/>
    </location>
</feature>
<comment type="function">
    <text evidence="9">Site-specific tyrosine recombinase, which acts by catalyzing the cutting and rejoining of the recombining DNA molecules. The XerC-XerD complex is essential to convert dimers of the bacterial chromosome into monomers to permit their segregation at cell division. It also contributes to the segregational stability of plasmids.</text>
</comment>
<keyword evidence="6 9" id="KW-0238">DNA-binding</keyword>
<evidence type="ECO:0000256" key="6">
    <source>
        <dbReference type="ARBA" id="ARBA00023125"/>
    </source>
</evidence>
<dbReference type="GO" id="GO:0005737">
    <property type="term" value="C:cytoplasm"/>
    <property type="evidence" value="ECO:0007669"/>
    <property type="project" value="UniProtKB-SubCell"/>
</dbReference>
<protein>
    <recommendedName>
        <fullName evidence="9">Tyrosine recombinase XerC</fullName>
    </recommendedName>
</protein>
<evidence type="ECO:0000256" key="5">
    <source>
        <dbReference type="ARBA" id="ARBA00022908"/>
    </source>
</evidence>
<sequence length="399" mass="43488">MVGPPSARRVNDHQRLSAENPRRGLNAAEAGSPDRLPRRSGTPDASPRVARNGEAAQPETGPDTEPLPVVVQEPARREPAASASEQEPAVELVRAVGRYLDHLVVERGLAQNTVTAYRRDLSRYLAHLTRTAPDVRVPRDITTDHVRAFIRVLREGDDEHPPLSARSSARVLAAVRGAHAFWATESTVDADVASRVSPPPPPQRLPKAIGVTEVENLLAAPDPETPAGLRARAFLELLYATGARISEAVALDVDDLAGLHDEDLALIRLVGKGDKHRLVPVGSYAVTALDRYLVRARPELARHGRGTPAVFLNARGSRISRQTAWSMVKDAARTIHLEDRITPHTLRHSFATHLLEGGADLRVVQELLGHASLATTQIYTRVSVESLREVYATSHPRAR</sequence>
<dbReference type="Gene3D" id="1.10.443.10">
    <property type="entry name" value="Intergrase catalytic core"/>
    <property type="match status" value="1"/>
</dbReference>
<feature type="active site" evidence="9">
    <location>
        <position position="370"/>
    </location>
</feature>
<keyword evidence="3 9" id="KW-0132">Cell division</keyword>
<dbReference type="NCBIfam" id="NF001399">
    <property type="entry name" value="PRK00283.1"/>
    <property type="match status" value="1"/>
</dbReference>
<feature type="compositionally biased region" description="Basic and acidic residues" evidence="10">
    <location>
        <begin position="9"/>
        <end position="22"/>
    </location>
</feature>
<evidence type="ECO:0000256" key="7">
    <source>
        <dbReference type="ARBA" id="ARBA00023172"/>
    </source>
</evidence>
<dbReference type="Pfam" id="PF02899">
    <property type="entry name" value="Phage_int_SAM_1"/>
    <property type="match status" value="1"/>
</dbReference>
<dbReference type="GO" id="GO:0006313">
    <property type="term" value="P:DNA transposition"/>
    <property type="evidence" value="ECO:0007669"/>
    <property type="project" value="UniProtKB-UniRule"/>
</dbReference>
<evidence type="ECO:0000256" key="1">
    <source>
        <dbReference type="ARBA" id="ARBA00004496"/>
    </source>
</evidence>
<evidence type="ECO:0000256" key="9">
    <source>
        <dbReference type="HAMAP-Rule" id="MF_01808"/>
    </source>
</evidence>
<organism evidence="13 14">
    <name type="scientific">Kocuria rhizophila</name>
    <dbReference type="NCBI Taxonomy" id="72000"/>
    <lineage>
        <taxon>Bacteria</taxon>
        <taxon>Bacillati</taxon>
        <taxon>Actinomycetota</taxon>
        <taxon>Actinomycetes</taxon>
        <taxon>Micrococcales</taxon>
        <taxon>Micrococcaceae</taxon>
        <taxon>Kocuria</taxon>
    </lineage>
</organism>
<evidence type="ECO:0000256" key="8">
    <source>
        <dbReference type="ARBA" id="ARBA00023306"/>
    </source>
</evidence>
<keyword evidence="8 9" id="KW-0131">Cell cycle</keyword>
<proteinExistence type="inferred from homology"/>
<dbReference type="Proteomes" id="UP000298017">
    <property type="component" value="Unassembled WGS sequence"/>
</dbReference>
<comment type="similarity">
    <text evidence="9">Belongs to the 'phage' integrase family. XerC subfamily.</text>
</comment>
<keyword evidence="5 9" id="KW-0229">DNA integration</keyword>
<name>A0AAX2SEJ4_KOCRH</name>
<comment type="subunit">
    <text evidence="9">Forms a cyclic heterotetrameric complex composed of two molecules of XerC and two molecules of XerD.</text>
</comment>
<evidence type="ECO:0000256" key="2">
    <source>
        <dbReference type="ARBA" id="ARBA00022490"/>
    </source>
</evidence>
<reference evidence="13 14" key="1">
    <citation type="submission" date="2019-03" db="EMBL/GenBank/DDBJ databases">
        <title>Genome Sequencing and Assembly of Various Microbes Isolated from Alder Root Nodule.</title>
        <authorList>
            <person name="Swanson E."/>
            <person name="Sevigny J.L."/>
            <person name="Pesce C."/>
            <person name="Davis I."/>
            <person name="Kleiner V."/>
            <person name="Tisa L."/>
        </authorList>
    </citation>
    <scope>NUCLEOTIDE SEQUENCE [LARGE SCALE GENOMIC DNA]</scope>
    <source>
        <strain evidence="13 14">4R-31</strain>
    </source>
</reference>
<dbReference type="InterPro" id="IPR050090">
    <property type="entry name" value="Tyrosine_recombinase_XerCD"/>
</dbReference>
<evidence type="ECO:0000313" key="14">
    <source>
        <dbReference type="Proteomes" id="UP000298017"/>
    </source>
</evidence>
<keyword evidence="7 9" id="KW-0233">DNA recombination</keyword>
<dbReference type="GO" id="GO:0051301">
    <property type="term" value="P:cell division"/>
    <property type="evidence" value="ECO:0007669"/>
    <property type="project" value="UniProtKB-KW"/>
</dbReference>
<dbReference type="AlphaFoldDB" id="A0AAX2SEJ4"/>
<dbReference type="InterPro" id="IPR013762">
    <property type="entry name" value="Integrase-like_cat_sf"/>
</dbReference>
<dbReference type="InterPro" id="IPR004107">
    <property type="entry name" value="Integrase_SAM-like_N"/>
</dbReference>